<dbReference type="Pfam" id="PF00106">
    <property type="entry name" value="adh_short"/>
    <property type="match status" value="1"/>
</dbReference>
<comment type="similarity">
    <text evidence="1 2">Belongs to the short-chain dehydrogenases/reductases (SDR) family.</text>
</comment>
<evidence type="ECO:0000256" key="2">
    <source>
        <dbReference type="RuleBase" id="RU000363"/>
    </source>
</evidence>
<dbReference type="Gene3D" id="3.40.50.720">
    <property type="entry name" value="NAD(P)-binding Rossmann-like Domain"/>
    <property type="match status" value="1"/>
</dbReference>
<accession>A0A9X3NF93</accession>
<dbReference type="PRINTS" id="PR00080">
    <property type="entry name" value="SDRFAMILY"/>
</dbReference>
<evidence type="ECO:0000313" key="3">
    <source>
        <dbReference type="EMBL" id="MDA0185473.1"/>
    </source>
</evidence>
<dbReference type="CDD" id="cd05374">
    <property type="entry name" value="17beta-HSD-like_SDR_c"/>
    <property type="match status" value="1"/>
</dbReference>
<dbReference type="PROSITE" id="PS00061">
    <property type="entry name" value="ADH_SHORT"/>
    <property type="match status" value="1"/>
</dbReference>
<dbReference type="PRINTS" id="PR00081">
    <property type="entry name" value="GDHRDH"/>
</dbReference>
<dbReference type="AlphaFoldDB" id="A0A9X3NF93"/>
<dbReference type="InterPro" id="IPR036291">
    <property type="entry name" value="NAD(P)-bd_dom_sf"/>
</dbReference>
<sequence>MQKSVLVTGASSGIGRATALALAQRGFTVYAGTRSELDYAGVTPVTLDVTNADHVEALRELELDALVNNAGIAVIGPLETLPLDQLRHQLEVNTIAQLAVIQACLPSLRRTRGRIVNVSSISGRVALPLYGPYAASKFALEALSDTLRRELRDDVHVSLIEPGAVATPIWHRTLEASEMPTGRYAQLAERLRGMALESAESGMPASVVAYAVVEALTAERPRTRYVLGRSARIQAALARGAPTRVLDKLIARIVEQS</sequence>
<proteinExistence type="inferred from homology"/>
<gene>
    <name evidence="3" type="ORF">OJ997_34520</name>
</gene>
<dbReference type="PANTHER" id="PTHR43313">
    <property type="entry name" value="SHORT-CHAIN DEHYDROGENASE/REDUCTASE FAMILY 9C"/>
    <property type="match status" value="1"/>
</dbReference>
<comment type="caution">
    <text evidence="3">The sequence shown here is derived from an EMBL/GenBank/DDBJ whole genome shotgun (WGS) entry which is preliminary data.</text>
</comment>
<dbReference type="InterPro" id="IPR002347">
    <property type="entry name" value="SDR_fam"/>
</dbReference>
<name>A0A9X3NF93_9ACTN</name>
<dbReference type="Proteomes" id="UP001147653">
    <property type="component" value="Unassembled WGS sequence"/>
</dbReference>
<keyword evidence="4" id="KW-1185">Reference proteome</keyword>
<reference evidence="3" key="1">
    <citation type="submission" date="2022-10" db="EMBL/GenBank/DDBJ databases">
        <title>The WGS of Solirubrobacter phytolaccae KCTC 29190.</title>
        <authorList>
            <person name="Jiang Z."/>
        </authorList>
    </citation>
    <scope>NUCLEOTIDE SEQUENCE</scope>
    <source>
        <strain evidence="3">KCTC 29190</strain>
    </source>
</reference>
<evidence type="ECO:0000256" key="1">
    <source>
        <dbReference type="ARBA" id="ARBA00006484"/>
    </source>
</evidence>
<evidence type="ECO:0000313" key="4">
    <source>
        <dbReference type="Proteomes" id="UP001147653"/>
    </source>
</evidence>
<dbReference type="InterPro" id="IPR020904">
    <property type="entry name" value="Sc_DH/Rdtase_CS"/>
</dbReference>
<dbReference type="EMBL" id="JAPDDP010000116">
    <property type="protein sequence ID" value="MDA0185473.1"/>
    <property type="molecule type" value="Genomic_DNA"/>
</dbReference>
<dbReference type="PANTHER" id="PTHR43313:SF1">
    <property type="entry name" value="3BETA-HYDROXYSTEROID DEHYDROGENASE DHS-16"/>
    <property type="match status" value="1"/>
</dbReference>
<organism evidence="3 4">
    <name type="scientific">Solirubrobacter phytolaccae</name>
    <dbReference type="NCBI Taxonomy" id="1404360"/>
    <lineage>
        <taxon>Bacteria</taxon>
        <taxon>Bacillati</taxon>
        <taxon>Actinomycetota</taxon>
        <taxon>Thermoleophilia</taxon>
        <taxon>Solirubrobacterales</taxon>
        <taxon>Solirubrobacteraceae</taxon>
        <taxon>Solirubrobacter</taxon>
    </lineage>
</organism>
<protein>
    <submittedName>
        <fullName evidence="3">SDR family oxidoreductase</fullName>
    </submittedName>
</protein>
<dbReference type="RefSeq" id="WP_270029979.1">
    <property type="nucleotide sequence ID" value="NZ_JAPDDP010000116.1"/>
</dbReference>
<dbReference type="GO" id="GO:0008202">
    <property type="term" value="P:steroid metabolic process"/>
    <property type="evidence" value="ECO:0007669"/>
    <property type="project" value="TreeGrafter"/>
</dbReference>
<dbReference type="GO" id="GO:0016491">
    <property type="term" value="F:oxidoreductase activity"/>
    <property type="evidence" value="ECO:0007669"/>
    <property type="project" value="TreeGrafter"/>
</dbReference>
<dbReference type="SUPFAM" id="SSF51735">
    <property type="entry name" value="NAD(P)-binding Rossmann-fold domains"/>
    <property type="match status" value="1"/>
</dbReference>